<organism evidence="2 3">
    <name type="scientific">Emiliania huxleyi (strain CCMP1516)</name>
    <dbReference type="NCBI Taxonomy" id="280463"/>
    <lineage>
        <taxon>Eukaryota</taxon>
        <taxon>Haptista</taxon>
        <taxon>Haptophyta</taxon>
        <taxon>Prymnesiophyceae</taxon>
        <taxon>Isochrysidales</taxon>
        <taxon>Noelaerhabdaceae</taxon>
        <taxon>Emiliania</taxon>
    </lineage>
</organism>
<dbReference type="PANTHER" id="PTHR46573">
    <property type="entry name" value="WD REPEAT, SAM AND U-BOX DOMAIN-CONTAINING PROTEIN 1"/>
    <property type="match status" value="1"/>
</dbReference>
<dbReference type="InterPro" id="IPR003613">
    <property type="entry name" value="Ubox_domain"/>
</dbReference>
<keyword evidence="3" id="KW-1185">Reference proteome</keyword>
<evidence type="ECO:0000259" key="1">
    <source>
        <dbReference type="SMART" id="SM00504"/>
    </source>
</evidence>
<dbReference type="GO" id="GO:0004842">
    <property type="term" value="F:ubiquitin-protein transferase activity"/>
    <property type="evidence" value="ECO:0007669"/>
    <property type="project" value="InterPro"/>
</dbReference>
<evidence type="ECO:0000313" key="3">
    <source>
        <dbReference type="Proteomes" id="UP000013827"/>
    </source>
</evidence>
<dbReference type="PANTHER" id="PTHR46573:SF1">
    <property type="entry name" value="WD REPEAT, SAM AND U-BOX DOMAIN-CONTAINING PROTEIN 1"/>
    <property type="match status" value="1"/>
</dbReference>
<feature type="domain" description="U-box" evidence="1">
    <location>
        <begin position="14"/>
        <end position="79"/>
    </location>
</feature>
<dbReference type="EnsemblProtists" id="EOD40986">
    <property type="protein sequence ID" value="EOD40986"/>
    <property type="gene ID" value="EMIHUDRAFT_454068"/>
</dbReference>
<dbReference type="AlphaFoldDB" id="A0A0D3KZ01"/>
<name>A0A0D3KZ01_EMIH1</name>
<dbReference type="KEGG" id="ehx:EMIHUDRAFT_454068"/>
<proteinExistence type="predicted"/>
<dbReference type="PaxDb" id="2903-EOD40986"/>
<dbReference type="Proteomes" id="UP000013827">
    <property type="component" value="Unassembled WGS sequence"/>
</dbReference>
<sequence length="468" mass="50750">MEPPRNETPDEPPNLCCPITQVIFRDPVFVPEAGTTYERGAILTFWRQAGERRDPLTNTPIRSDVLYTNWDKRREVASWLGEHLDYTPQGWRSRDDIPQGRRIIFDPPQSDRNPQQLLAAARRFPGLSSKTCAILACVITAISSGLGVNISAELVSIAVGSAQPPSDDSCNASPYGKISGREPTAHGIIAARILWIDDAGRQKPFFFGAKPSTSTPGLSSRLQISVLQTPSAEASDSARGGSLITEAHTNAGDGAVWSRSAGRYVTVSAPGVTFSTMVEQYKTLAAAHGLRLDMPHGSLFSGDNFASLVVLGFTTLWTGSALRADAPLLFTLFSCPFWHVGASLLANTLRALLHRSTLALHEGGIQVENERSTLAEYFDLFRTSTCAFVPWSDVSAGSLEESLHLTVTHIINGVESGLLEVRTVRGTLALTGGADLTMNELRKVRELLLLWAREKGLGVQSVEARQEA</sequence>
<dbReference type="InterPro" id="IPR052085">
    <property type="entry name" value="WD-SAM-U-box"/>
</dbReference>
<dbReference type="SUPFAM" id="SSF57850">
    <property type="entry name" value="RING/U-box"/>
    <property type="match status" value="1"/>
</dbReference>
<accession>A0A0D3KZ01</accession>
<dbReference type="SMART" id="SM00504">
    <property type="entry name" value="Ubox"/>
    <property type="match status" value="1"/>
</dbReference>
<protein>
    <recommendedName>
        <fullName evidence="1">U-box domain-containing protein</fullName>
    </recommendedName>
</protein>
<dbReference type="Gene3D" id="3.30.40.10">
    <property type="entry name" value="Zinc/RING finger domain, C3HC4 (zinc finger)"/>
    <property type="match status" value="1"/>
</dbReference>
<dbReference type="Pfam" id="PF04564">
    <property type="entry name" value="U-box"/>
    <property type="match status" value="1"/>
</dbReference>
<dbReference type="RefSeq" id="XP_005793415.1">
    <property type="nucleotide sequence ID" value="XM_005793358.1"/>
</dbReference>
<dbReference type="STRING" id="2903.R1FZ43"/>
<dbReference type="InterPro" id="IPR013083">
    <property type="entry name" value="Znf_RING/FYVE/PHD"/>
</dbReference>
<dbReference type="OMA" id="CPITKVM"/>
<reference evidence="3" key="1">
    <citation type="journal article" date="2013" name="Nature">
        <title>Pan genome of the phytoplankton Emiliania underpins its global distribution.</title>
        <authorList>
            <person name="Read B.A."/>
            <person name="Kegel J."/>
            <person name="Klute M.J."/>
            <person name="Kuo A."/>
            <person name="Lefebvre S.C."/>
            <person name="Maumus F."/>
            <person name="Mayer C."/>
            <person name="Miller J."/>
            <person name="Monier A."/>
            <person name="Salamov A."/>
            <person name="Young J."/>
            <person name="Aguilar M."/>
            <person name="Claverie J.M."/>
            <person name="Frickenhaus S."/>
            <person name="Gonzalez K."/>
            <person name="Herman E.K."/>
            <person name="Lin Y.C."/>
            <person name="Napier J."/>
            <person name="Ogata H."/>
            <person name="Sarno A.F."/>
            <person name="Shmutz J."/>
            <person name="Schroeder D."/>
            <person name="de Vargas C."/>
            <person name="Verret F."/>
            <person name="von Dassow P."/>
            <person name="Valentin K."/>
            <person name="Van de Peer Y."/>
            <person name="Wheeler G."/>
            <person name="Dacks J.B."/>
            <person name="Delwiche C.F."/>
            <person name="Dyhrman S.T."/>
            <person name="Glockner G."/>
            <person name="John U."/>
            <person name="Richards T."/>
            <person name="Worden A.Z."/>
            <person name="Zhang X."/>
            <person name="Grigoriev I.V."/>
            <person name="Allen A.E."/>
            <person name="Bidle K."/>
            <person name="Borodovsky M."/>
            <person name="Bowler C."/>
            <person name="Brownlee C."/>
            <person name="Cock J.M."/>
            <person name="Elias M."/>
            <person name="Gladyshev V.N."/>
            <person name="Groth M."/>
            <person name="Guda C."/>
            <person name="Hadaegh A."/>
            <person name="Iglesias-Rodriguez M.D."/>
            <person name="Jenkins J."/>
            <person name="Jones B.M."/>
            <person name="Lawson T."/>
            <person name="Leese F."/>
            <person name="Lindquist E."/>
            <person name="Lobanov A."/>
            <person name="Lomsadze A."/>
            <person name="Malik S.B."/>
            <person name="Marsh M.E."/>
            <person name="Mackinder L."/>
            <person name="Mock T."/>
            <person name="Mueller-Roeber B."/>
            <person name="Pagarete A."/>
            <person name="Parker M."/>
            <person name="Probert I."/>
            <person name="Quesneville H."/>
            <person name="Raines C."/>
            <person name="Rensing S.A."/>
            <person name="Riano-Pachon D.M."/>
            <person name="Richier S."/>
            <person name="Rokitta S."/>
            <person name="Shiraiwa Y."/>
            <person name="Soanes D.M."/>
            <person name="van der Giezen M."/>
            <person name="Wahlund T.M."/>
            <person name="Williams B."/>
            <person name="Wilson W."/>
            <person name="Wolfe G."/>
            <person name="Wurch L.L."/>
        </authorList>
    </citation>
    <scope>NUCLEOTIDE SEQUENCE</scope>
</reference>
<dbReference type="HOGENOM" id="CLU_584526_0_0_1"/>
<dbReference type="GeneID" id="17286256"/>
<dbReference type="GO" id="GO:0016567">
    <property type="term" value="P:protein ubiquitination"/>
    <property type="evidence" value="ECO:0007669"/>
    <property type="project" value="InterPro"/>
</dbReference>
<reference evidence="2" key="2">
    <citation type="submission" date="2024-10" db="UniProtKB">
        <authorList>
            <consortium name="EnsemblProtists"/>
        </authorList>
    </citation>
    <scope>IDENTIFICATION</scope>
</reference>
<evidence type="ECO:0000313" key="2">
    <source>
        <dbReference type="EnsemblProtists" id="EOD40986"/>
    </source>
</evidence>